<gene>
    <name evidence="1" type="ORF">M9H77_16010</name>
</gene>
<accession>A0ACC0B051</accession>
<organism evidence="1 2">
    <name type="scientific">Catharanthus roseus</name>
    <name type="common">Madagascar periwinkle</name>
    <name type="synonym">Vinca rosea</name>
    <dbReference type="NCBI Taxonomy" id="4058"/>
    <lineage>
        <taxon>Eukaryota</taxon>
        <taxon>Viridiplantae</taxon>
        <taxon>Streptophyta</taxon>
        <taxon>Embryophyta</taxon>
        <taxon>Tracheophyta</taxon>
        <taxon>Spermatophyta</taxon>
        <taxon>Magnoliopsida</taxon>
        <taxon>eudicotyledons</taxon>
        <taxon>Gunneridae</taxon>
        <taxon>Pentapetalae</taxon>
        <taxon>asterids</taxon>
        <taxon>lamiids</taxon>
        <taxon>Gentianales</taxon>
        <taxon>Apocynaceae</taxon>
        <taxon>Rauvolfioideae</taxon>
        <taxon>Vinceae</taxon>
        <taxon>Catharanthinae</taxon>
        <taxon>Catharanthus</taxon>
    </lineage>
</organism>
<sequence>MPCLKDKTITDNPSSVLSPSCIPVEVETIFEPPLEPPQEPETNSESSTPPSNTPVPETSDPILDGLDEEEEHPEAQTQALKDYQLARDRVRRVPKDHPRYGYSYILSYAFVVASYVEEKEPLCFSEVLKSPNRVLWLRAMEEEMFSLNKNKTWILVPKPSKQKLVDCK</sequence>
<proteinExistence type="predicted"/>
<keyword evidence="2" id="KW-1185">Reference proteome</keyword>
<name>A0ACC0B051_CATRO</name>
<comment type="caution">
    <text evidence="1">The sequence shown here is derived from an EMBL/GenBank/DDBJ whole genome shotgun (WGS) entry which is preliminary data.</text>
</comment>
<dbReference type="EMBL" id="CM044704">
    <property type="protein sequence ID" value="KAI5666157.1"/>
    <property type="molecule type" value="Genomic_DNA"/>
</dbReference>
<evidence type="ECO:0000313" key="1">
    <source>
        <dbReference type="EMBL" id="KAI5666157.1"/>
    </source>
</evidence>
<dbReference type="Proteomes" id="UP001060085">
    <property type="component" value="Linkage Group LG04"/>
</dbReference>
<protein>
    <submittedName>
        <fullName evidence="1">Uncharacterized protein</fullName>
    </submittedName>
</protein>
<evidence type="ECO:0000313" key="2">
    <source>
        <dbReference type="Proteomes" id="UP001060085"/>
    </source>
</evidence>
<reference evidence="2" key="1">
    <citation type="journal article" date="2023" name="Nat. Plants">
        <title>Single-cell RNA sequencing provides a high-resolution roadmap for understanding the multicellular compartmentation of specialized metabolism.</title>
        <authorList>
            <person name="Sun S."/>
            <person name="Shen X."/>
            <person name="Li Y."/>
            <person name="Li Y."/>
            <person name="Wang S."/>
            <person name="Li R."/>
            <person name="Zhang H."/>
            <person name="Shen G."/>
            <person name="Guo B."/>
            <person name="Wei J."/>
            <person name="Xu J."/>
            <person name="St-Pierre B."/>
            <person name="Chen S."/>
            <person name="Sun C."/>
        </authorList>
    </citation>
    <scope>NUCLEOTIDE SEQUENCE [LARGE SCALE GENOMIC DNA]</scope>
</reference>